<keyword evidence="9" id="KW-1185">Reference proteome</keyword>
<dbReference type="Proteomes" id="UP001082899">
    <property type="component" value="Unassembled WGS sequence"/>
</dbReference>
<dbReference type="InterPro" id="IPR042217">
    <property type="entry name" value="T4SS_VirB10/TrbI"/>
</dbReference>
<evidence type="ECO:0000256" key="1">
    <source>
        <dbReference type="ARBA" id="ARBA00004167"/>
    </source>
</evidence>
<dbReference type="EMBL" id="JAPMXC010000001">
    <property type="protein sequence ID" value="MCY0386741.1"/>
    <property type="molecule type" value="Genomic_DNA"/>
</dbReference>
<proteinExistence type="inferred from homology"/>
<feature type="compositionally biased region" description="Basic and acidic residues" evidence="6">
    <location>
        <begin position="219"/>
        <end position="242"/>
    </location>
</feature>
<dbReference type="Pfam" id="PF03743">
    <property type="entry name" value="TrbI"/>
    <property type="match status" value="1"/>
</dbReference>
<evidence type="ECO:0000313" key="8">
    <source>
        <dbReference type="EMBL" id="MCY0386741.1"/>
    </source>
</evidence>
<evidence type="ECO:0000313" key="9">
    <source>
        <dbReference type="Proteomes" id="UP001082899"/>
    </source>
</evidence>
<reference evidence="8" key="1">
    <citation type="submission" date="2022-11" db="EMBL/GenBank/DDBJ databases">
        <title>Robbsia betulipollinis sp. nov., isolated from pollen of birch (Betula pendula).</title>
        <authorList>
            <person name="Shi H."/>
            <person name="Ambika Manirajan B."/>
            <person name="Ratering S."/>
            <person name="Geissler-Plaum R."/>
            <person name="Schnell S."/>
        </authorList>
    </citation>
    <scope>NUCLEOTIDE SEQUENCE</scope>
    <source>
        <strain evidence="8">Bb-Pol-6</strain>
    </source>
</reference>
<sequence>MNDNGQMSGATSPGSTPGGGVRRVNSVPLILAVCALGVFAALIAMVAVKRSNDAIASPQDVAQTAGQYTDTSAMALQIMGEHRVGLIPADVPAPAAAPEASVDNADTPPALLQRSDTGAPTVTEDPHLQQIRAAKMQMFERAVKARTSVALSGAAATHDPATPTRDGLLARIASVGRQIDAADAADPALDYKAQLTKANAILGIADDAHDGDLPGAPHDGPERRRTPDHLRNDVRQFDGSGKSDRWMLDQAVQPPRSRFEIRAGSVLPGVMISGVDSDLPGQIFAQISQNVFDTATGRHLLIPQGTRLIGAYNSNVAYGQNAVLIAWQRLVFPDGKALDIGAMPGADSAGYAGFRDQVNNHYLRIFASAILMSGVTAAASYATARRDGNGGVNQQPTVNGELSQALGQQLGNVTAQMIAKNLNIAPTIEIRPGYRFNIVVTKDLDFTQPYMSFDYRREGGRP</sequence>
<comment type="subcellular location">
    <subcellularLocation>
        <location evidence="1">Membrane</location>
        <topology evidence="1">Single-pass membrane protein</topology>
    </subcellularLocation>
</comment>
<organism evidence="8 9">
    <name type="scientific">Robbsia betulipollinis</name>
    <dbReference type="NCBI Taxonomy" id="2981849"/>
    <lineage>
        <taxon>Bacteria</taxon>
        <taxon>Pseudomonadati</taxon>
        <taxon>Pseudomonadota</taxon>
        <taxon>Betaproteobacteria</taxon>
        <taxon>Burkholderiales</taxon>
        <taxon>Burkholderiaceae</taxon>
        <taxon>Robbsia</taxon>
    </lineage>
</organism>
<feature type="region of interest" description="Disordered" evidence="6">
    <location>
        <begin position="206"/>
        <end position="242"/>
    </location>
</feature>
<evidence type="ECO:0000256" key="6">
    <source>
        <dbReference type="SAM" id="MobiDB-lite"/>
    </source>
</evidence>
<dbReference type="CDD" id="cd16429">
    <property type="entry name" value="VirB10"/>
    <property type="match status" value="1"/>
</dbReference>
<keyword evidence="4 7" id="KW-1133">Transmembrane helix</keyword>
<feature type="transmembrane region" description="Helical" evidence="7">
    <location>
        <begin position="27"/>
        <end position="48"/>
    </location>
</feature>
<dbReference type="InterPro" id="IPR005498">
    <property type="entry name" value="T4SS_VirB10/TraB/TrbI"/>
</dbReference>
<evidence type="ECO:0000256" key="7">
    <source>
        <dbReference type="SAM" id="Phobius"/>
    </source>
</evidence>
<dbReference type="Gene3D" id="2.40.128.260">
    <property type="entry name" value="Type IV secretion system, VirB10/TraB/TrbI"/>
    <property type="match status" value="1"/>
</dbReference>
<keyword evidence="3 7" id="KW-0812">Transmembrane</keyword>
<dbReference type="RefSeq" id="WP_267846328.1">
    <property type="nucleotide sequence ID" value="NZ_JAPMXC010000001.1"/>
</dbReference>
<accession>A0ABT3ZJM7</accession>
<evidence type="ECO:0000256" key="2">
    <source>
        <dbReference type="ARBA" id="ARBA00010265"/>
    </source>
</evidence>
<evidence type="ECO:0000256" key="3">
    <source>
        <dbReference type="ARBA" id="ARBA00022692"/>
    </source>
</evidence>
<protein>
    <submittedName>
        <fullName evidence="8">Conjugal transfer protein TrbI</fullName>
    </submittedName>
</protein>
<evidence type="ECO:0000256" key="5">
    <source>
        <dbReference type="ARBA" id="ARBA00023136"/>
    </source>
</evidence>
<keyword evidence="5 7" id="KW-0472">Membrane</keyword>
<name>A0ABT3ZJM7_9BURK</name>
<comment type="similarity">
    <text evidence="2">Belongs to the TrbI/VirB10 family.</text>
</comment>
<evidence type="ECO:0000256" key="4">
    <source>
        <dbReference type="ARBA" id="ARBA00022989"/>
    </source>
</evidence>
<comment type="caution">
    <text evidence="8">The sequence shown here is derived from an EMBL/GenBank/DDBJ whole genome shotgun (WGS) entry which is preliminary data.</text>
</comment>
<gene>
    <name evidence="8" type="ORF">OVY01_05715</name>
</gene>